<comment type="similarity">
    <text evidence="1">Belongs to the NADH dehydrogenase family.</text>
</comment>
<evidence type="ECO:0000256" key="4">
    <source>
        <dbReference type="ARBA" id="ARBA00022827"/>
    </source>
</evidence>
<dbReference type="InterPro" id="IPR054585">
    <property type="entry name" value="NDH2-like_C"/>
</dbReference>
<dbReference type="InterPro" id="IPR036188">
    <property type="entry name" value="FAD/NAD-bd_sf"/>
</dbReference>
<dbReference type="SUPFAM" id="SSF51905">
    <property type="entry name" value="FAD/NAD(P)-binding domain"/>
    <property type="match status" value="1"/>
</dbReference>
<dbReference type="InterPro" id="IPR023753">
    <property type="entry name" value="FAD/NAD-binding_dom"/>
</dbReference>
<keyword evidence="6" id="KW-0560">Oxidoreductase</keyword>
<accession>A0A0F5YHD6</accession>
<comment type="caution">
    <text evidence="11">The sequence shown here is derived from an EMBL/GenBank/DDBJ whole genome shotgun (WGS) entry which is preliminary data.</text>
</comment>
<protein>
    <recommendedName>
        <fullName evidence="2">NADH:ubiquinone reductase (non-electrogenic)</fullName>
        <ecNumber evidence="2">1.6.5.9</ecNumber>
    </recommendedName>
</protein>
<dbReference type="PATRIC" id="fig|1637645.4.peg.4318"/>
<comment type="catalytic activity">
    <reaction evidence="8">
        <text>a quinone + NADH + H(+) = a quinol + NAD(+)</text>
        <dbReference type="Rhea" id="RHEA:46160"/>
        <dbReference type="ChEBI" id="CHEBI:15378"/>
        <dbReference type="ChEBI" id="CHEBI:24646"/>
        <dbReference type="ChEBI" id="CHEBI:57540"/>
        <dbReference type="ChEBI" id="CHEBI:57945"/>
        <dbReference type="ChEBI" id="CHEBI:132124"/>
        <dbReference type="EC" id="1.6.5.9"/>
    </reaction>
</comment>
<dbReference type="PRINTS" id="PR00411">
    <property type="entry name" value="PNDRDTASEI"/>
</dbReference>
<dbReference type="EC" id="1.6.5.9" evidence="2"/>
<feature type="domain" description="External alternative NADH-ubiquinone oxidoreductase-like C-terminal" evidence="10">
    <location>
        <begin position="365"/>
        <end position="418"/>
    </location>
</feature>
<evidence type="ECO:0000256" key="2">
    <source>
        <dbReference type="ARBA" id="ARBA00012637"/>
    </source>
</evidence>
<keyword evidence="4" id="KW-0274">FAD</keyword>
<dbReference type="EMBL" id="LATL02000219">
    <property type="protein sequence ID" value="KKD38329.1"/>
    <property type="molecule type" value="Genomic_DNA"/>
</dbReference>
<evidence type="ECO:0000313" key="11">
    <source>
        <dbReference type="EMBL" id="KKD38329.1"/>
    </source>
</evidence>
<keyword evidence="7" id="KW-0520">NAD</keyword>
<organism evidence="11 12">
    <name type="scientific">Limnoraphis robusta CS-951</name>
    <dbReference type="NCBI Taxonomy" id="1637645"/>
    <lineage>
        <taxon>Bacteria</taxon>
        <taxon>Bacillati</taxon>
        <taxon>Cyanobacteriota</taxon>
        <taxon>Cyanophyceae</taxon>
        <taxon>Oscillatoriophycideae</taxon>
        <taxon>Oscillatoriales</taxon>
        <taxon>Sirenicapillariaceae</taxon>
        <taxon>Limnoraphis</taxon>
    </lineage>
</organism>
<feature type="domain" description="FAD/NAD(P)-binding" evidence="9">
    <location>
        <begin position="13"/>
        <end position="340"/>
    </location>
</feature>
<dbReference type="Gene3D" id="3.50.50.100">
    <property type="match status" value="1"/>
</dbReference>
<dbReference type="PANTHER" id="PTHR43706">
    <property type="entry name" value="NADH DEHYDROGENASE"/>
    <property type="match status" value="1"/>
</dbReference>
<proteinExistence type="inferred from homology"/>
<dbReference type="Proteomes" id="UP000033607">
    <property type="component" value="Unassembled WGS sequence"/>
</dbReference>
<evidence type="ECO:0000256" key="5">
    <source>
        <dbReference type="ARBA" id="ARBA00022946"/>
    </source>
</evidence>
<dbReference type="GO" id="GO:0050136">
    <property type="term" value="F:NADH dehydrogenase (quinone) (non-electrogenic) activity"/>
    <property type="evidence" value="ECO:0007669"/>
    <property type="project" value="UniProtKB-EC"/>
</dbReference>
<evidence type="ECO:0000256" key="1">
    <source>
        <dbReference type="ARBA" id="ARBA00005272"/>
    </source>
</evidence>
<name>A0A0F5YHD6_9CYAN</name>
<dbReference type="Pfam" id="PF22366">
    <property type="entry name" value="NDH2_C"/>
    <property type="match status" value="1"/>
</dbReference>
<dbReference type="Pfam" id="PF07992">
    <property type="entry name" value="Pyr_redox_2"/>
    <property type="match status" value="1"/>
</dbReference>
<dbReference type="PRINTS" id="PR00368">
    <property type="entry name" value="FADPNR"/>
</dbReference>
<evidence type="ECO:0000259" key="9">
    <source>
        <dbReference type="Pfam" id="PF07992"/>
    </source>
</evidence>
<evidence type="ECO:0000256" key="6">
    <source>
        <dbReference type="ARBA" id="ARBA00023002"/>
    </source>
</evidence>
<sequence length="447" mass="48733">MSLDSITTQSPHHVVIIGGGFAGLHAARELGRAAAVKVTLIDKRNYHLFQPLLYQVATGNLSPGDIASPIRSVIGQNKNTQVLMGEVVDLDPAENKLYLKDGELSYDTLVVATGVTHHYFGNDNWAPVAPGLKTIEEALEIRRRIFSAFEKAEKEPDLEKRKALLTFIVIGAGPTGVELAGALAEMAHHGLKDCFHNIDPSEATVLLLQGADRILPTFPEDLSKKATEELEGLGVTVRTNARAMNIDPNGVTIKCKVDNHVEYIGATTILWAAGVKASPMAQVIANRTGANLDNSGRVLIEPNLTVPNHPNIFVIGDVANFSHQGSEPLPGLAPVAQQQGVYVAKLIQQRLKARILAPFHYADNGTLAMIGRNQAVANLTFGKFSGFTAWMMWVFVHILFLIEFDNQLLVMIQWGWSYFTRQGGARLITNRTSPEETSVEHESAVQV</sequence>
<evidence type="ECO:0000313" key="12">
    <source>
        <dbReference type="Proteomes" id="UP000033607"/>
    </source>
</evidence>
<evidence type="ECO:0000256" key="8">
    <source>
        <dbReference type="ARBA" id="ARBA00047599"/>
    </source>
</evidence>
<gene>
    <name evidence="11" type="ORF">WN50_09450</name>
</gene>
<dbReference type="AlphaFoldDB" id="A0A0F5YHD6"/>
<evidence type="ECO:0000256" key="3">
    <source>
        <dbReference type="ARBA" id="ARBA00022630"/>
    </source>
</evidence>
<evidence type="ECO:0000259" key="10">
    <source>
        <dbReference type="Pfam" id="PF22366"/>
    </source>
</evidence>
<dbReference type="InterPro" id="IPR045024">
    <property type="entry name" value="NDH-2"/>
</dbReference>
<dbReference type="PANTHER" id="PTHR43706:SF47">
    <property type="entry name" value="EXTERNAL NADH-UBIQUINONE OXIDOREDUCTASE 1, MITOCHONDRIAL-RELATED"/>
    <property type="match status" value="1"/>
</dbReference>
<keyword evidence="3" id="KW-0285">Flavoprotein</keyword>
<keyword evidence="5" id="KW-0809">Transit peptide</keyword>
<reference evidence="11 12" key="1">
    <citation type="submission" date="2015-06" db="EMBL/GenBank/DDBJ databases">
        <title>Draft genome assembly of filamentous brackish cyanobacterium Limnoraphis robusta strain CS-951.</title>
        <authorList>
            <person name="Willis A."/>
            <person name="Parks M."/>
            <person name="Burford M.A."/>
        </authorList>
    </citation>
    <scope>NUCLEOTIDE SEQUENCE [LARGE SCALE GENOMIC DNA]</scope>
    <source>
        <strain evidence="11 12">CS-951</strain>
    </source>
</reference>
<dbReference type="OrthoDB" id="9781621at2"/>
<dbReference type="RefSeq" id="WP_046278285.1">
    <property type="nucleotide sequence ID" value="NZ_LATL02000219.1"/>
</dbReference>
<evidence type="ECO:0000256" key="7">
    <source>
        <dbReference type="ARBA" id="ARBA00023027"/>
    </source>
</evidence>